<dbReference type="InterPro" id="IPR039424">
    <property type="entry name" value="SBP_5"/>
</dbReference>
<evidence type="ECO:0000256" key="1">
    <source>
        <dbReference type="ARBA" id="ARBA00004193"/>
    </source>
</evidence>
<dbReference type="SUPFAM" id="SSF53850">
    <property type="entry name" value="Periplasmic binding protein-like II"/>
    <property type="match status" value="1"/>
</dbReference>
<dbReference type="PANTHER" id="PTHR30290:SF9">
    <property type="entry name" value="OLIGOPEPTIDE-BINDING PROTEIN APPA"/>
    <property type="match status" value="1"/>
</dbReference>
<gene>
    <name evidence="7" type="ORF">C7959_102187</name>
</gene>
<evidence type="ECO:0000256" key="3">
    <source>
        <dbReference type="ARBA" id="ARBA00022448"/>
    </source>
</evidence>
<dbReference type="EMBL" id="SOEG01000002">
    <property type="protein sequence ID" value="TDX59047.1"/>
    <property type="molecule type" value="Genomic_DNA"/>
</dbReference>
<dbReference type="GO" id="GO:0042597">
    <property type="term" value="C:periplasmic space"/>
    <property type="evidence" value="ECO:0007669"/>
    <property type="project" value="UniProtKB-ARBA"/>
</dbReference>
<evidence type="ECO:0000256" key="2">
    <source>
        <dbReference type="ARBA" id="ARBA00005695"/>
    </source>
</evidence>
<proteinExistence type="inferred from homology"/>
<accession>A0A4R8HRB1</accession>
<dbReference type="Proteomes" id="UP000295832">
    <property type="component" value="Unassembled WGS sequence"/>
</dbReference>
<comment type="caution">
    <text evidence="7">The sequence shown here is derived from an EMBL/GenBank/DDBJ whole genome shotgun (WGS) entry which is preliminary data.</text>
</comment>
<evidence type="ECO:0000313" key="7">
    <source>
        <dbReference type="EMBL" id="TDX59047.1"/>
    </source>
</evidence>
<dbReference type="InterPro" id="IPR030678">
    <property type="entry name" value="Peptide/Ni-bd"/>
</dbReference>
<name>A0A4R8HRB1_9FIRM</name>
<dbReference type="FunFam" id="3.90.76.10:FF:000001">
    <property type="entry name" value="Oligopeptide ABC transporter substrate-binding protein"/>
    <property type="match status" value="1"/>
</dbReference>
<protein>
    <submittedName>
        <fullName evidence="7">Peptide/nickel transport system substrate-binding protein/oligopeptide transport system substrate-binding protein</fullName>
    </submittedName>
</protein>
<feature type="domain" description="Solute-binding protein family 5" evidence="6">
    <location>
        <begin position="93"/>
        <end position="468"/>
    </location>
</feature>
<dbReference type="Gene3D" id="3.40.190.10">
    <property type="entry name" value="Periplasmic binding protein-like II"/>
    <property type="match status" value="1"/>
</dbReference>
<dbReference type="Pfam" id="PF00496">
    <property type="entry name" value="SBP_bac_5"/>
    <property type="match status" value="1"/>
</dbReference>
<keyword evidence="4" id="KW-0732">Signal</keyword>
<dbReference type="GO" id="GO:0015833">
    <property type="term" value="P:peptide transport"/>
    <property type="evidence" value="ECO:0007669"/>
    <property type="project" value="TreeGrafter"/>
</dbReference>
<dbReference type="RefSeq" id="WP_134114707.1">
    <property type="nucleotide sequence ID" value="NZ_SOEG01000002.1"/>
</dbReference>
<organism evidence="7 8">
    <name type="scientific">Orenia marismortui</name>
    <dbReference type="NCBI Taxonomy" id="46469"/>
    <lineage>
        <taxon>Bacteria</taxon>
        <taxon>Bacillati</taxon>
        <taxon>Bacillota</taxon>
        <taxon>Clostridia</taxon>
        <taxon>Halanaerobiales</taxon>
        <taxon>Halobacteroidaceae</taxon>
        <taxon>Orenia</taxon>
    </lineage>
</organism>
<dbReference type="InterPro" id="IPR023765">
    <property type="entry name" value="SBP_5_CS"/>
</dbReference>
<dbReference type="InterPro" id="IPR000914">
    <property type="entry name" value="SBP_5_dom"/>
</dbReference>
<dbReference type="STRING" id="926561.GCA_000379025_01903"/>
<comment type="subcellular location">
    <subcellularLocation>
        <location evidence="1">Cell membrane</location>
        <topology evidence="1">Lipid-anchor</topology>
    </subcellularLocation>
</comment>
<dbReference type="GO" id="GO:0043190">
    <property type="term" value="C:ATP-binding cassette (ABC) transporter complex"/>
    <property type="evidence" value="ECO:0007669"/>
    <property type="project" value="InterPro"/>
</dbReference>
<dbReference type="CDD" id="cd00995">
    <property type="entry name" value="PBP2_NikA_DppA_OppA_like"/>
    <property type="match status" value="1"/>
</dbReference>
<evidence type="ECO:0000256" key="4">
    <source>
        <dbReference type="ARBA" id="ARBA00022729"/>
    </source>
</evidence>
<keyword evidence="3" id="KW-0813">Transport</keyword>
<dbReference type="Gene3D" id="3.90.76.10">
    <property type="entry name" value="Dipeptide-binding Protein, Domain 1"/>
    <property type="match status" value="1"/>
</dbReference>
<keyword evidence="8" id="KW-1185">Reference proteome</keyword>
<dbReference type="PROSITE" id="PS01040">
    <property type="entry name" value="SBP_BACTERIAL_5"/>
    <property type="match status" value="1"/>
</dbReference>
<dbReference type="PIRSF" id="PIRSF002741">
    <property type="entry name" value="MppA"/>
    <property type="match status" value="1"/>
</dbReference>
<reference evidence="7 8" key="1">
    <citation type="submission" date="2019-03" db="EMBL/GenBank/DDBJ databases">
        <title>Subsurface microbial communities from deep shales in Ohio and West Virginia, USA.</title>
        <authorList>
            <person name="Wrighton K."/>
        </authorList>
    </citation>
    <scope>NUCLEOTIDE SEQUENCE [LARGE SCALE GENOMIC DNA]</scope>
    <source>
        <strain evidence="7 8">MSL 6dP</strain>
    </source>
</reference>
<comment type="similarity">
    <text evidence="2">Belongs to the bacterial solute-binding protein 5 family.</text>
</comment>
<dbReference type="AlphaFoldDB" id="A0A4R8HRB1"/>
<dbReference type="GO" id="GO:1904680">
    <property type="term" value="F:peptide transmembrane transporter activity"/>
    <property type="evidence" value="ECO:0007669"/>
    <property type="project" value="TreeGrafter"/>
</dbReference>
<sequence length="553" mass="62688">MFKKLISIIAITLILAFTVVGCGGNQESKQEEPKKEKNEVTKVSEKDKYGGVFEGRISADPPTLDPAHGTDSTSAKVIRNVFDGLVEFNKDLEIIPAIAKSWKVSDDGLTWTFNLRENVKFHNGNKVTADDVIYSFTRLLDPKTKSPRAWLFEGVEGAKSFQEGKAEKVTGLRATDDYTVEIKLTEPFTPFLSVLAMENAAIVSKDAIEEYGEQFSQNPVGTGPFKFVEWKHDSKIVLEKNEDYYLDGRPYLDKLLFRIISEGTSAFAEYEQGNIYQIDSDIPDGQMSRVLNPDGEFADEFRKVTRLGTYYFGFNVQQEPFNNKKVRKAINYAVNKKVIANVLKNGLVKPAHGILPPGMPGYNPDLEGYEYDLEKAKQLLAEAGYPDGLPGTYELSYNTAKAHQRISEAVQASLKKIGINVELMSMDWGTYIQKVDNGNTEIFRMAWIADYPDADNFLHVLFHSDNFGSGGNYSFYKNEEIDKMLDKARAMKPGQKRIELYQEIEKRIMDDAPWVPVYYYTTPLLVKPFVHNYVMTGQDELSFTDVWLEPKYQ</sequence>
<dbReference type="PANTHER" id="PTHR30290">
    <property type="entry name" value="PERIPLASMIC BINDING COMPONENT OF ABC TRANSPORTER"/>
    <property type="match status" value="1"/>
</dbReference>
<feature type="region of interest" description="Disordered" evidence="5">
    <location>
        <begin position="24"/>
        <end position="43"/>
    </location>
</feature>
<evidence type="ECO:0000256" key="5">
    <source>
        <dbReference type="SAM" id="MobiDB-lite"/>
    </source>
</evidence>
<feature type="compositionally biased region" description="Basic and acidic residues" evidence="5">
    <location>
        <begin position="28"/>
        <end position="43"/>
    </location>
</feature>
<evidence type="ECO:0000313" key="8">
    <source>
        <dbReference type="Proteomes" id="UP000295832"/>
    </source>
</evidence>
<evidence type="ECO:0000259" key="6">
    <source>
        <dbReference type="Pfam" id="PF00496"/>
    </source>
</evidence>
<dbReference type="PROSITE" id="PS51257">
    <property type="entry name" value="PROKAR_LIPOPROTEIN"/>
    <property type="match status" value="1"/>
</dbReference>
<dbReference type="Gene3D" id="3.10.105.10">
    <property type="entry name" value="Dipeptide-binding Protein, Domain 3"/>
    <property type="match status" value="1"/>
</dbReference>